<evidence type="ECO:0000256" key="2">
    <source>
        <dbReference type="SAM" id="SignalP"/>
    </source>
</evidence>
<accession>A0AAE1V018</accession>
<dbReference type="Proteomes" id="UP001291623">
    <property type="component" value="Unassembled WGS sequence"/>
</dbReference>
<comment type="caution">
    <text evidence="3">The sequence shown here is derived from an EMBL/GenBank/DDBJ whole genome shotgun (WGS) entry which is preliminary data.</text>
</comment>
<evidence type="ECO:0000313" key="3">
    <source>
        <dbReference type="EMBL" id="KAK4343539.1"/>
    </source>
</evidence>
<organism evidence="3 4">
    <name type="scientific">Anisodus tanguticus</name>
    <dbReference type="NCBI Taxonomy" id="243964"/>
    <lineage>
        <taxon>Eukaryota</taxon>
        <taxon>Viridiplantae</taxon>
        <taxon>Streptophyta</taxon>
        <taxon>Embryophyta</taxon>
        <taxon>Tracheophyta</taxon>
        <taxon>Spermatophyta</taxon>
        <taxon>Magnoliopsida</taxon>
        <taxon>eudicotyledons</taxon>
        <taxon>Gunneridae</taxon>
        <taxon>Pentapetalae</taxon>
        <taxon>asterids</taxon>
        <taxon>lamiids</taxon>
        <taxon>Solanales</taxon>
        <taxon>Solanaceae</taxon>
        <taxon>Solanoideae</taxon>
        <taxon>Hyoscyameae</taxon>
        <taxon>Anisodus</taxon>
    </lineage>
</organism>
<feature type="compositionally biased region" description="Basic and acidic residues" evidence="1">
    <location>
        <begin position="47"/>
        <end position="57"/>
    </location>
</feature>
<feature type="region of interest" description="Disordered" evidence="1">
    <location>
        <begin position="32"/>
        <end position="65"/>
    </location>
</feature>
<evidence type="ECO:0000313" key="4">
    <source>
        <dbReference type="Proteomes" id="UP001291623"/>
    </source>
</evidence>
<dbReference type="EMBL" id="JAVYJV010000020">
    <property type="protein sequence ID" value="KAK4343539.1"/>
    <property type="molecule type" value="Genomic_DNA"/>
</dbReference>
<name>A0AAE1V018_9SOLA</name>
<evidence type="ECO:0008006" key="5">
    <source>
        <dbReference type="Google" id="ProtNLM"/>
    </source>
</evidence>
<reference evidence="3" key="1">
    <citation type="submission" date="2023-12" db="EMBL/GenBank/DDBJ databases">
        <title>Genome assembly of Anisodus tanguticus.</title>
        <authorList>
            <person name="Wang Y.-J."/>
        </authorList>
    </citation>
    <scope>NUCLEOTIDE SEQUENCE</scope>
    <source>
        <strain evidence="3">KB-2021</strain>
        <tissue evidence="3">Leaf</tissue>
    </source>
</reference>
<sequence length="87" mass="9418">MDRRSILAFVILTILVCSSLLVTAQDQEPNVVAGQDTTQAQLPEVESGPKKDGGEINHEDDDAGVDSLTRNFYDAEDFGPEIFVAGH</sequence>
<evidence type="ECO:0000256" key="1">
    <source>
        <dbReference type="SAM" id="MobiDB-lite"/>
    </source>
</evidence>
<dbReference type="AlphaFoldDB" id="A0AAE1V018"/>
<gene>
    <name evidence="3" type="ORF">RND71_036633</name>
</gene>
<keyword evidence="2" id="KW-0732">Signal</keyword>
<feature type="signal peptide" evidence="2">
    <location>
        <begin position="1"/>
        <end position="24"/>
    </location>
</feature>
<feature type="chain" id="PRO_5042205302" description="Secreted protein" evidence="2">
    <location>
        <begin position="25"/>
        <end position="87"/>
    </location>
</feature>
<proteinExistence type="predicted"/>
<protein>
    <recommendedName>
        <fullName evidence="5">Secreted protein</fullName>
    </recommendedName>
</protein>
<keyword evidence="4" id="KW-1185">Reference proteome</keyword>